<accession>A0AA41QME8</accession>
<reference evidence="2" key="1">
    <citation type="submission" date="2022-03" db="EMBL/GenBank/DDBJ databases">
        <title>The complete genome sequence of a Methyloterrigena soli.</title>
        <authorList>
            <person name="Zi Z."/>
        </authorList>
    </citation>
    <scope>NUCLEOTIDE SEQUENCE</scope>
    <source>
        <strain evidence="2">M48</strain>
    </source>
</reference>
<dbReference type="InterPro" id="IPR023100">
    <property type="entry name" value="D-aminoacylase_insert_dom_sf"/>
</dbReference>
<dbReference type="GO" id="GO:0016812">
    <property type="term" value="F:hydrolase activity, acting on carbon-nitrogen (but not peptide) bonds, in cyclic amides"/>
    <property type="evidence" value="ECO:0007669"/>
    <property type="project" value="TreeGrafter"/>
</dbReference>
<dbReference type="Gene3D" id="3.20.20.140">
    <property type="entry name" value="Metal-dependent hydrolases"/>
    <property type="match status" value="1"/>
</dbReference>
<protein>
    <submittedName>
        <fullName evidence="2">D-aminoacylase</fullName>
    </submittedName>
</protein>
<dbReference type="InterPro" id="IPR032466">
    <property type="entry name" value="Metal_Hydrolase"/>
</dbReference>
<dbReference type="AlphaFoldDB" id="A0AA41QME8"/>
<dbReference type="Proteomes" id="UP001156140">
    <property type="component" value="Unassembled WGS sequence"/>
</dbReference>
<keyword evidence="3" id="KW-1185">Reference proteome</keyword>
<sequence length="489" mass="52590">MSQSPLRRGQPRYDWVFRNARIVDGTGAPSFIGDLAVTGEKIAALGEPGTIPPGAGESERDLSGMALAPGFIDSHTHDDRIVLDAPDMLPKISQGVTTVVVGNCGISLAPVTFTDTPPPPPMNLLGGAEAYEFPTFAAYADAVARKRPAVNVAALVGHSALRIATMDDISRKATDAEIAKMGALLDEAMRNGAAGWSTGLFYPTNAAADADEVARLGRYVSAHGGVYATHMRDEFDNVLASIDEAVSTARNARTPLVISHHKCAGVHNWGRTQQTLPHIEAVANGHSVNVDVYPYAAGSTNLRADLITDTYPIMIAWSRPYPEMTGRYLIDIAAEWGLDLDETAARLQPAGAIYFQMDEADVRRVLSSPLSMIGSDGLPHDDHPHPRLWGTFPRVLGHYARDVGLFDLETAVHKMTGLTAKVFGLENRGTLTPGAYADLVAFRPDTIADRSTYEQPTLPSSGIEWVMVNGGMSFQAEQGVEERHGRLIN</sequence>
<proteinExistence type="predicted"/>
<name>A0AA41QME8_9HYPH</name>
<feature type="domain" description="Amidohydrolase 3" evidence="1">
    <location>
        <begin position="60"/>
        <end position="470"/>
    </location>
</feature>
<dbReference type="CDD" id="cd01297">
    <property type="entry name" value="D-aminoacylase"/>
    <property type="match status" value="1"/>
</dbReference>
<dbReference type="GO" id="GO:0016811">
    <property type="term" value="F:hydrolase activity, acting on carbon-nitrogen (but not peptide) bonds, in linear amides"/>
    <property type="evidence" value="ECO:0007669"/>
    <property type="project" value="InterPro"/>
</dbReference>
<dbReference type="RefSeq" id="WP_281735353.1">
    <property type="nucleotide sequence ID" value="NZ_JAKETQ010000001.1"/>
</dbReference>
<dbReference type="InterPro" id="IPR011059">
    <property type="entry name" value="Metal-dep_hydrolase_composite"/>
</dbReference>
<dbReference type="Pfam" id="PF07969">
    <property type="entry name" value="Amidohydro_3"/>
    <property type="match status" value="1"/>
</dbReference>
<dbReference type="EMBL" id="JALAZD010000001">
    <property type="protein sequence ID" value="MCI0126504.1"/>
    <property type="molecule type" value="Genomic_DNA"/>
</dbReference>
<dbReference type="SUPFAM" id="SSF51556">
    <property type="entry name" value="Metallo-dependent hydrolases"/>
    <property type="match status" value="1"/>
</dbReference>
<dbReference type="Gene3D" id="2.30.40.10">
    <property type="entry name" value="Urease, subunit C, domain 1"/>
    <property type="match status" value="1"/>
</dbReference>
<dbReference type="PANTHER" id="PTHR11647">
    <property type="entry name" value="HYDRANTOINASE/DIHYDROPYRIMIDINASE FAMILY MEMBER"/>
    <property type="match status" value="1"/>
</dbReference>
<gene>
    <name evidence="2" type="ORF">ML536_06655</name>
</gene>
<organism evidence="2 3">
    <name type="scientific">Paradevosia shaoguanensis</name>
    <dbReference type="NCBI Taxonomy" id="1335043"/>
    <lineage>
        <taxon>Bacteria</taxon>
        <taxon>Pseudomonadati</taxon>
        <taxon>Pseudomonadota</taxon>
        <taxon>Alphaproteobacteria</taxon>
        <taxon>Hyphomicrobiales</taxon>
        <taxon>Devosiaceae</taxon>
        <taxon>Paradevosia</taxon>
    </lineage>
</organism>
<comment type="caution">
    <text evidence="2">The sequence shown here is derived from an EMBL/GenBank/DDBJ whole genome shotgun (WGS) entry which is preliminary data.</text>
</comment>
<dbReference type="GO" id="GO:0005829">
    <property type="term" value="C:cytosol"/>
    <property type="evidence" value="ECO:0007669"/>
    <property type="project" value="TreeGrafter"/>
</dbReference>
<dbReference type="SUPFAM" id="SSF51338">
    <property type="entry name" value="Composite domain of metallo-dependent hydrolases"/>
    <property type="match status" value="1"/>
</dbReference>
<evidence type="ECO:0000313" key="2">
    <source>
        <dbReference type="EMBL" id="MCI0126504.1"/>
    </source>
</evidence>
<dbReference type="InterPro" id="IPR050378">
    <property type="entry name" value="Metallo-dep_Hydrolases_sf"/>
</dbReference>
<dbReference type="Gene3D" id="3.30.1490.130">
    <property type="entry name" value="D-aminoacylase. Domain 3"/>
    <property type="match status" value="1"/>
</dbReference>
<dbReference type="PANTHER" id="PTHR11647:SF1">
    <property type="entry name" value="COLLAPSIN RESPONSE MEDIATOR PROTEIN"/>
    <property type="match status" value="1"/>
</dbReference>
<evidence type="ECO:0000313" key="3">
    <source>
        <dbReference type="Proteomes" id="UP001156140"/>
    </source>
</evidence>
<evidence type="ECO:0000259" key="1">
    <source>
        <dbReference type="Pfam" id="PF07969"/>
    </source>
</evidence>
<dbReference type="InterPro" id="IPR013108">
    <property type="entry name" value="Amidohydro_3"/>
</dbReference>